<sequence>MDLGNEKIFLKVEMFSISAFSLKGAALATLVEQNQMAMSISCSKFAGHAQRPLRKYMHPYRGSQ</sequence>
<dbReference type="Proteomes" id="UP000176952">
    <property type="component" value="Unassembled WGS sequence"/>
</dbReference>
<dbReference type="EMBL" id="MHKD01000019">
    <property type="protein sequence ID" value="OGY83681.1"/>
    <property type="molecule type" value="Genomic_DNA"/>
</dbReference>
<comment type="caution">
    <text evidence="1">The sequence shown here is derived from an EMBL/GenBank/DDBJ whole genome shotgun (WGS) entry which is preliminary data.</text>
</comment>
<gene>
    <name evidence="1" type="ORF">A3F54_04825</name>
</gene>
<proteinExistence type="predicted"/>
<accession>A0A1G2B3A6</accession>
<reference evidence="1 2" key="1">
    <citation type="journal article" date="2016" name="Nat. Commun.">
        <title>Thousands of microbial genomes shed light on interconnected biogeochemical processes in an aquifer system.</title>
        <authorList>
            <person name="Anantharaman K."/>
            <person name="Brown C.T."/>
            <person name="Hug L.A."/>
            <person name="Sharon I."/>
            <person name="Castelle C.J."/>
            <person name="Probst A.J."/>
            <person name="Thomas B.C."/>
            <person name="Singh A."/>
            <person name="Wilkins M.J."/>
            <person name="Karaoz U."/>
            <person name="Brodie E.L."/>
            <person name="Williams K.H."/>
            <person name="Hubbard S.S."/>
            <person name="Banfield J.F."/>
        </authorList>
    </citation>
    <scope>NUCLEOTIDE SEQUENCE [LARGE SCALE GENOMIC DNA]</scope>
</reference>
<dbReference type="STRING" id="1798542.A3F54_04825"/>
<evidence type="ECO:0000313" key="2">
    <source>
        <dbReference type="Proteomes" id="UP000176952"/>
    </source>
</evidence>
<protein>
    <submittedName>
        <fullName evidence="1">Uncharacterized protein</fullName>
    </submittedName>
</protein>
<dbReference type="AlphaFoldDB" id="A0A1G2B3A6"/>
<name>A0A1G2B3A6_9BACT</name>
<organism evidence="1 2">
    <name type="scientific">Candidatus Kerfeldbacteria bacterium RIFCSPHIGHO2_12_FULL_48_17</name>
    <dbReference type="NCBI Taxonomy" id="1798542"/>
    <lineage>
        <taxon>Bacteria</taxon>
        <taxon>Candidatus Kerfeldiibacteriota</taxon>
    </lineage>
</organism>
<evidence type="ECO:0000313" key="1">
    <source>
        <dbReference type="EMBL" id="OGY83681.1"/>
    </source>
</evidence>